<dbReference type="RefSeq" id="WP_142904736.1">
    <property type="nucleotide sequence ID" value="NZ_ML660093.1"/>
</dbReference>
<gene>
    <name evidence="1" type="ORF">FKG94_12860</name>
</gene>
<dbReference type="AlphaFoldDB" id="A0A545TP03"/>
<name>A0A545TP03_9GAMM</name>
<comment type="caution">
    <text evidence="1">The sequence shown here is derived from an EMBL/GenBank/DDBJ whole genome shotgun (WGS) entry which is preliminary data.</text>
</comment>
<organism evidence="1 2">
    <name type="scientific">Exilibacterium tricleocarpae</name>
    <dbReference type="NCBI Taxonomy" id="2591008"/>
    <lineage>
        <taxon>Bacteria</taxon>
        <taxon>Pseudomonadati</taxon>
        <taxon>Pseudomonadota</taxon>
        <taxon>Gammaproteobacteria</taxon>
        <taxon>Cellvibrionales</taxon>
        <taxon>Cellvibrionaceae</taxon>
        <taxon>Exilibacterium</taxon>
    </lineage>
</organism>
<dbReference type="PROSITE" id="PS51257">
    <property type="entry name" value="PROKAR_LIPOPROTEIN"/>
    <property type="match status" value="1"/>
</dbReference>
<evidence type="ECO:0000313" key="2">
    <source>
        <dbReference type="Proteomes" id="UP000319732"/>
    </source>
</evidence>
<reference evidence="1 2" key="1">
    <citation type="submission" date="2019-06" db="EMBL/GenBank/DDBJ databases">
        <title>Whole genome sequence for Cellvibrionaceae sp. R142.</title>
        <authorList>
            <person name="Wang G."/>
        </authorList>
    </citation>
    <scope>NUCLEOTIDE SEQUENCE [LARGE SCALE GENOMIC DNA]</scope>
    <source>
        <strain evidence="1 2">R142</strain>
    </source>
</reference>
<evidence type="ECO:0000313" key="1">
    <source>
        <dbReference type="EMBL" id="TQV78901.1"/>
    </source>
</evidence>
<keyword evidence="2" id="KW-1185">Reference proteome</keyword>
<accession>A0A545TP03</accession>
<evidence type="ECO:0008006" key="3">
    <source>
        <dbReference type="Google" id="ProtNLM"/>
    </source>
</evidence>
<dbReference type="Proteomes" id="UP000319732">
    <property type="component" value="Unassembled WGS sequence"/>
</dbReference>
<sequence length="187" mass="21794">MFINKFRFFIILLVVTPFMTACRVYNLYQYKPLALDVLGGELIVSLEGTYGENYEKDGKRFADFGAPYNLKFMLSMPYEYDLVEIQIRDIEIVGEKSKRKFFLPDTGSKKIKNPRNRSNPDATARTVIASVGNLSSEDFEYEPYSLTATVVVYASETSFREEEISLRLETDYKRERRSDWFDKNMSI</sequence>
<dbReference type="EMBL" id="VHSG01000012">
    <property type="protein sequence ID" value="TQV78901.1"/>
    <property type="molecule type" value="Genomic_DNA"/>
</dbReference>
<proteinExistence type="predicted"/>
<protein>
    <recommendedName>
        <fullName evidence="3">Lipoprotein</fullName>
    </recommendedName>
</protein>